<evidence type="ECO:0000256" key="2">
    <source>
        <dbReference type="ARBA" id="ARBA00023054"/>
    </source>
</evidence>
<dbReference type="SMART" id="SM00164">
    <property type="entry name" value="TBC"/>
    <property type="match status" value="1"/>
</dbReference>
<dbReference type="HOGENOM" id="CLU_005350_1_3_1"/>
<dbReference type="InterPro" id="IPR000195">
    <property type="entry name" value="Rab-GAP-TBC_dom"/>
</dbReference>
<keyword evidence="1" id="KW-0343">GTPase activation</keyword>
<sequence length="304" mass="35170">MLIRMGIPHQLRPQVWSWMVERRVGHIRMKLDADGSYYSKLVKSKDAQLPSKQIELDLLRTLPNNRHFSSMSCDGVEQLRSVLRAYSIHNPAIGYCQGLNRVAAVALLYLCEEDAFWCVVALVEHTMPPDYYSTTLTASQADQRVFRDLLSEKLPRLHRHFEAAGVDTSLITFNWFLCIYCDNVPAETMLHVWDVLLSEGSKVLFRFGLAFFKSVEEEILQLPDYISIFNYLRVMSHRMHDVRLLTQIAFQALNPFPMRKINRLRAIHLDKVNTELQELDAIRKGFVSVRKNIPDPDAESDEDS</sequence>
<dbReference type="PANTHER" id="PTHR47219">
    <property type="entry name" value="RAB GTPASE-ACTIVATING PROTEIN 1-LIKE"/>
    <property type="match status" value="1"/>
</dbReference>
<evidence type="ECO:0000259" key="3">
    <source>
        <dbReference type="PROSITE" id="PS50086"/>
    </source>
</evidence>
<evidence type="ECO:0000256" key="1">
    <source>
        <dbReference type="ARBA" id="ARBA00022468"/>
    </source>
</evidence>
<evidence type="ECO:0000313" key="5">
    <source>
        <dbReference type="Proteomes" id="UP000007875"/>
    </source>
</evidence>
<dbReference type="Ensembl" id="ENSCSAVT00000007919.1">
    <property type="protein sequence ID" value="ENSCSAVP00000007814.1"/>
    <property type="gene ID" value="ENSCSAVG00000004673.1"/>
</dbReference>
<organism evidence="4 5">
    <name type="scientific">Ciona savignyi</name>
    <name type="common">Pacific transparent sea squirt</name>
    <dbReference type="NCBI Taxonomy" id="51511"/>
    <lineage>
        <taxon>Eukaryota</taxon>
        <taxon>Metazoa</taxon>
        <taxon>Chordata</taxon>
        <taxon>Tunicata</taxon>
        <taxon>Ascidiacea</taxon>
        <taxon>Phlebobranchia</taxon>
        <taxon>Cionidae</taxon>
        <taxon>Ciona</taxon>
    </lineage>
</organism>
<keyword evidence="5" id="KW-1185">Reference proteome</keyword>
<dbReference type="FunFam" id="1.10.472.80:FF:000018">
    <property type="entry name" value="TBC1 domain family member 2B"/>
    <property type="match status" value="1"/>
</dbReference>
<dbReference type="Pfam" id="PF00566">
    <property type="entry name" value="RabGAP-TBC"/>
    <property type="match status" value="1"/>
</dbReference>
<dbReference type="InterPro" id="IPR035969">
    <property type="entry name" value="Rab-GAP_TBC_sf"/>
</dbReference>
<dbReference type="GO" id="GO:0031410">
    <property type="term" value="C:cytoplasmic vesicle"/>
    <property type="evidence" value="ECO:0007669"/>
    <property type="project" value="UniProtKB-ARBA"/>
</dbReference>
<reference evidence="4" key="2">
    <citation type="submission" date="2025-08" db="UniProtKB">
        <authorList>
            <consortium name="Ensembl"/>
        </authorList>
    </citation>
    <scope>IDENTIFICATION</scope>
</reference>
<dbReference type="GO" id="GO:0005829">
    <property type="term" value="C:cytosol"/>
    <property type="evidence" value="ECO:0007669"/>
    <property type="project" value="UniProtKB-ARBA"/>
</dbReference>
<dbReference type="InterPro" id="IPR050302">
    <property type="entry name" value="Rab_GAP_TBC_domain"/>
</dbReference>
<dbReference type="FunFam" id="1.10.8.270:FF:000014">
    <property type="entry name" value="Putative TBC1 domain family member 2B"/>
    <property type="match status" value="1"/>
</dbReference>
<protein>
    <recommendedName>
        <fullName evidence="3">Rab-GAP TBC domain-containing protein</fullName>
    </recommendedName>
</protein>
<dbReference type="FunCoup" id="H2YR54">
    <property type="interactions" value="3"/>
</dbReference>
<dbReference type="GO" id="GO:0005096">
    <property type="term" value="F:GTPase activator activity"/>
    <property type="evidence" value="ECO:0007669"/>
    <property type="project" value="UniProtKB-KW"/>
</dbReference>
<feature type="domain" description="Rab-GAP TBC" evidence="3">
    <location>
        <begin position="6"/>
        <end position="200"/>
    </location>
</feature>
<proteinExistence type="predicted"/>
<dbReference type="Gene3D" id="1.10.472.80">
    <property type="entry name" value="Ypt/Rab-GAP domain of gyp1p, domain 3"/>
    <property type="match status" value="1"/>
</dbReference>
<keyword evidence="2" id="KW-0175">Coiled coil</keyword>
<dbReference type="eggNOG" id="KOG2058">
    <property type="taxonomic scope" value="Eukaryota"/>
</dbReference>
<reference evidence="4" key="3">
    <citation type="submission" date="2025-09" db="UniProtKB">
        <authorList>
            <consortium name="Ensembl"/>
        </authorList>
    </citation>
    <scope>IDENTIFICATION</scope>
</reference>
<dbReference type="Proteomes" id="UP000007875">
    <property type="component" value="Unassembled WGS sequence"/>
</dbReference>
<dbReference type="STRING" id="51511.ENSCSAVP00000007814"/>
<evidence type="ECO:0000313" key="4">
    <source>
        <dbReference type="Ensembl" id="ENSCSAVP00000007814.1"/>
    </source>
</evidence>
<dbReference type="SUPFAM" id="SSF47923">
    <property type="entry name" value="Ypt/Rab-GAP domain of gyp1p"/>
    <property type="match status" value="2"/>
</dbReference>
<name>H2YR54_CIOSA</name>
<dbReference type="PANTHER" id="PTHR47219:SF20">
    <property type="entry name" value="TBC1 DOMAIN FAMILY MEMBER 2B"/>
    <property type="match status" value="1"/>
</dbReference>
<dbReference type="InParanoid" id="H2YR54"/>
<dbReference type="PROSITE" id="PS50086">
    <property type="entry name" value="TBC_RABGAP"/>
    <property type="match status" value="1"/>
</dbReference>
<dbReference type="AlphaFoldDB" id="H2YR54"/>
<dbReference type="GeneTree" id="ENSGT00940000169065"/>
<accession>H2YR54</accession>
<reference evidence="5" key="1">
    <citation type="submission" date="2003-08" db="EMBL/GenBank/DDBJ databases">
        <authorList>
            <person name="Birren B."/>
            <person name="Nusbaum C."/>
            <person name="Abebe A."/>
            <person name="Abouelleil A."/>
            <person name="Adekoya E."/>
            <person name="Ait-zahra M."/>
            <person name="Allen N."/>
            <person name="Allen T."/>
            <person name="An P."/>
            <person name="Anderson M."/>
            <person name="Anderson S."/>
            <person name="Arachchi H."/>
            <person name="Armbruster J."/>
            <person name="Bachantsang P."/>
            <person name="Baldwin J."/>
            <person name="Barry A."/>
            <person name="Bayul T."/>
            <person name="Blitshsteyn B."/>
            <person name="Bloom T."/>
            <person name="Blye J."/>
            <person name="Boguslavskiy L."/>
            <person name="Borowsky M."/>
            <person name="Boukhgalter B."/>
            <person name="Brunache A."/>
            <person name="Butler J."/>
            <person name="Calixte N."/>
            <person name="Calvo S."/>
            <person name="Camarata J."/>
            <person name="Campo K."/>
            <person name="Chang J."/>
            <person name="Cheshatsang Y."/>
            <person name="Citroen M."/>
            <person name="Collymore A."/>
            <person name="Considine T."/>
            <person name="Cook A."/>
            <person name="Cooke P."/>
            <person name="Corum B."/>
            <person name="Cuomo C."/>
            <person name="David R."/>
            <person name="Dawoe T."/>
            <person name="Degray S."/>
            <person name="Dodge S."/>
            <person name="Dooley K."/>
            <person name="Dorje P."/>
            <person name="Dorjee K."/>
            <person name="Dorris L."/>
            <person name="Duffey N."/>
            <person name="Dupes A."/>
            <person name="Elkins T."/>
            <person name="Engels R."/>
            <person name="Erickson J."/>
            <person name="Farina A."/>
            <person name="Faro S."/>
            <person name="Ferreira P."/>
            <person name="Fischer H."/>
            <person name="Fitzgerald M."/>
            <person name="Foley K."/>
            <person name="Gage D."/>
            <person name="Galagan J."/>
            <person name="Gearin G."/>
            <person name="Gnerre S."/>
            <person name="Gnirke A."/>
            <person name="Goyette A."/>
            <person name="Graham J."/>
            <person name="Grandbois E."/>
            <person name="Gyaltsen K."/>
            <person name="Hafez N."/>
            <person name="Hagopian D."/>
            <person name="Hagos B."/>
            <person name="Hall J."/>
            <person name="Hatcher B."/>
            <person name="Heller A."/>
            <person name="Higgins H."/>
            <person name="Honan T."/>
            <person name="Horn A."/>
            <person name="Houde N."/>
            <person name="Hughes L."/>
            <person name="Hulme W."/>
            <person name="Husby E."/>
            <person name="Iliev I."/>
            <person name="Jaffe D."/>
            <person name="Jones C."/>
            <person name="Kamal M."/>
            <person name="Kamat A."/>
            <person name="Kamvysselis M."/>
            <person name="Karlsson E."/>
            <person name="Kells C."/>
            <person name="Kieu A."/>
            <person name="Kisner P."/>
            <person name="Kodira C."/>
            <person name="Kulbokas E."/>
            <person name="Labutti K."/>
            <person name="Lama D."/>
            <person name="Landers T."/>
            <person name="Leger J."/>
            <person name="Levine S."/>
            <person name="Lewis D."/>
            <person name="Lewis T."/>
            <person name="Lindblad-toh K."/>
            <person name="Liu X."/>
            <person name="Lokyitsang T."/>
            <person name="Lokyitsang Y."/>
            <person name="Lucien O."/>
            <person name="Lui A."/>
            <person name="Ma L.J."/>
            <person name="Mabbitt R."/>
            <person name="Macdonald J."/>
            <person name="Maclean C."/>
            <person name="Major J."/>
            <person name="Manning J."/>
            <person name="Marabella R."/>
            <person name="Maru K."/>
            <person name="Matthews C."/>
            <person name="Mauceli E."/>
            <person name="Mccarthy M."/>
            <person name="Mcdonough S."/>
            <person name="Mcghee T."/>
            <person name="Meldrim J."/>
            <person name="Meneus L."/>
            <person name="Mesirov J."/>
            <person name="Mihalev A."/>
            <person name="Mihova T."/>
            <person name="Mikkelsen T."/>
            <person name="Mlenga V."/>
            <person name="Moru K."/>
            <person name="Mozes J."/>
            <person name="Mulrain L."/>
            <person name="Munson G."/>
            <person name="Naylor J."/>
            <person name="Newes C."/>
            <person name="Nguyen C."/>
            <person name="Nguyen N."/>
            <person name="Nguyen T."/>
            <person name="Nicol R."/>
            <person name="Nielsen C."/>
            <person name="Nizzari M."/>
            <person name="Norbu C."/>
            <person name="Norbu N."/>
            <person name="O'donnell P."/>
            <person name="Okoawo O."/>
            <person name="O'leary S."/>
            <person name="Omotosho B."/>
            <person name="O'neill K."/>
            <person name="Osman S."/>
            <person name="Parker S."/>
            <person name="Perrin D."/>
            <person name="Phunkhang P."/>
            <person name="Piqani B."/>
            <person name="Purcell S."/>
            <person name="Rachupka T."/>
            <person name="Ramasamy U."/>
            <person name="Rameau R."/>
            <person name="Ray V."/>
            <person name="Raymond C."/>
            <person name="Retta R."/>
            <person name="Richardson S."/>
            <person name="Rise C."/>
            <person name="Rodriguez J."/>
            <person name="Rogers J."/>
            <person name="Rogov P."/>
            <person name="Rutman M."/>
            <person name="Schupbach R."/>
            <person name="Seaman C."/>
            <person name="Settipalli S."/>
            <person name="Sharpe T."/>
            <person name="Sheridan J."/>
            <person name="Sherpa N."/>
            <person name="Shi J."/>
            <person name="Smirnov S."/>
            <person name="Smith C."/>
            <person name="Sougnez C."/>
            <person name="Spencer B."/>
            <person name="Stalker J."/>
            <person name="Stange-thomann N."/>
            <person name="Stavropoulos S."/>
            <person name="Stetson K."/>
            <person name="Stone C."/>
            <person name="Stone S."/>
            <person name="Stubbs M."/>
            <person name="Talamas J."/>
            <person name="Tchuinga P."/>
            <person name="Tenzing P."/>
            <person name="Tesfaye S."/>
            <person name="Theodore J."/>
            <person name="Thoulutsang Y."/>
            <person name="Topham K."/>
            <person name="Towey S."/>
            <person name="Tsamla T."/>
            <person name="Tsomo N."/>
            <person name="Vallee D."/>
            <person name="Vassiliev H."/>
            <person name="Venkataraman V."/>
            <person name="Vinson J."/>
            <person name="Vo A."/>
            <person name="Wade C."/>
            <person name="Wang S."/>
            <person name="Wangchuk T."/>
            <person name="Wangdi T."/>
            <person name="Whittaker C."/>
            <person name="Wilkinson J."/>
            <person name="Wu Y."/>
            <person name="Wyman D."/>
            <person name="Yadav S."/>
            <person name="Yang S."/>
            <person name="Yang X."/>
            <person name="Yeager S."/>
            <person name="Yee E."/>
            <person name="Young G."/>
            <person name="Zainoun J."/>
            <person name="Zembeck L."/>
            <person name="Zimmer A."/>
            <person name="Zody M."/>
            <person name="Lander E."/>
        </authorList>
    </citation>
    <scope>NUCLEOTIDE SEQUENCE [LARGE SCALE GENOMIC DNA]</scope>
</reference>
<dbReference type="Gene3D" id="1.10.8.270">
    <property type="entry name" value="putative rabgap domain of human tbc1 domain family member 14 like domains"/>
    <property type="match status" value="1"/>
</dbReference>
<dbReference type="GO" id="GO:0031267">
    <property type="term" value="F:small GTPase binding"/>
    <property type="evidence" value="ECO:0007669"/>
    <property type="project" value="TreeGrafter"/>
</dbReference>
<dbReference type="OMA" id="CPRITTH"/>